<reference evidence="2" key="1">
    <citation type="submission" date="2014-03" db="EMBL/GenBank/DDBJ databases">
        <title>The sialotranscriptome of Amblyomma triste, Amblyomma parvum and Amblyomma cajennense ticks, uncovered by 454-based RNA-seq.</title>
        <authorList>
            <person name="Garcia G.R."/>
            <person name="Gardinassi L.G."/>
            <person name="Ribeiro J.M."/>
            <person name="Anatriello E."/>
            <person name="Ferreira B.R."/>
            <person name="Moreira H.N."/>
            <person name="Mafra C."/>
            <person name="Olegario M.M."/>
            <person name="Szabo P.J."/>
            <person name="Miranda-Santos I.K."/>
            <person name="Maruyama S.R."/>
        </authorList>
    </citation>
    <scope>NUCLEOTIDE SEQUENCE</scope>
    <source>
        <strain evidence="2">Mato Grasso do Sul</strain>
        <tissue evidence="2">Salivary glands</tissue>
    </source>
</reference>
<protein>
    <submittedName>
        <fullName evidence="2">Putative secreted protein</fullName>
    </submittedName>
</protein>
<evidence type="ECO:0000313" key="2">
    <source>
        <dbReference type="EMBL" id="JAC27395.1"/>
    </source>
</evidence>
<feature type="signal peptide" evidence="1">
    <location>
        <begin position="1"/>
        <end position="31"/>
    </location>
</feature>
<organism evidence="2">
    <name type="scientific">Amblyomma triste</name>
    <name type="common">Neotropical tick</name>
    <dbReference type="NCBI Taxonomy" id="251400"/>
    <lineage>
        <taxon>Eukaryota</taxon>
        <taxon>Metazoa</taxon>
        <taxon>Ecdysozoa</taxon>
        <taxon>Arthropoda</taxon>
        <taxon>Chelicerata</taxon>
        <taxon>Arachnida</taxon>
        <taxon>Acari</taxon>
        <taxon>Parasitiformes</taxon>
        <taxon>Ixodida</taxon>
        <taxon>Ixodoidea</taxon>
        <taxon>Ixodidae</taxon>
        <taxon>Amblyomminae</taxon>
        <taxon>Amblyomma</taxon>
    </lineage>
</organism>
<feature type="non-terminal residue" evidence="2">
    <location>
        <position position="78"/>
    </location>
</feature>
<evidence type="ECO:0000256" key="1">
    <source>
        <dbReference type="SAM" id="SignalP"/>
    </source>
</evidence>
<name>A0A023G3B4_AMBTT</name>
<accession>A0A023G3B4</accession>
<sequence length="78" mass="8974">MAMRVISVRHRVATFFLLLFVIDSLRHLLLSARQAVKCITPSQLLVASTREKYRKQREVMKLLFSAMKEGITINSLTP</sequence>
<dbReference type="EMBL" id="GBBM01008023">
    <property type="protein sequence ID" value="JAC27395.1"/>
    <property type="molecule type" value="mRNA"/>
</dbReference>
<proteinExistence type="evidence at transcript level"/>
<dbReference type="AlphaFoldDB" id="A0A023G3B4"/>
<feature type="chain" id="PRO_5001516748" evidence="1">
    <location>
        <begin position="32"/>
        <end position="78"/>
    </location>
</feature>
<keyword evidence="1" id="KW-0732">Signal</keyword>